<accession>S8ANK0</accession>
<dbReference type="CDD" id="cd00207">
    <property type="entry name" value="fer2"/>
    <property type="match status" value="1"/>
</dbReference>
<protein>
    <recommendedName>
        <fullName evidence="3">2Fe-2S ferredoxin-type domain-containing protein</fullName>
    </recommendedName>
</protein>
<dbReference type="PANTHER" id="PTHR30212:SF2">
    <property type="entry name" value="PROTEIN YIIM"/>
    <property type="match status" value="1"/>
</dbReference>
<dbReference type="Pfam" id="PF00111">
    <property type="entry name" value="Fer2"/>
    <property type="match status" value="1"/>
</dbReference>
<gene>
    <name evidence="4" type="ORF">PDE_02411</name>
</gene>
<dbReference type="InterPro" id="IPR001041">
    <property type="entry name" value="2Fe-2S_ferredoxin-type"/>
</dbReference>
<organism evidence="4 5">
    <name type="scientific">Penicillium oxalicum (strain 114-2 / CGMCC 5302)</name>
    <name type="common">Penicillium decumbens</name>
    <dbReference type="NCBI Taxonomy" id="933388"/>
    <lineage>
        <taxon>Eukaryota</taxon>
        <taxon>Fungi</taxon>
        <taxon>Dikarya</taxon>
        <taxon>Ascomycota</taxon>
        <taxon>Pezizomycotina</taxon>
        <taxon>Eurotiomycetes</taxon>
        <taxon>Eurotiomycetidae</taxon>
        <taxon>Eurotiales</taxon>
        <taxon>Aspergillaceae</taxon>
        <taxon>Penicillium</taxon>
    </lineage>
</organism>
<dbReference type="GO" id="GO:0051537">
    <property type="term" value="F:2 iron, 2 sulfur cluster binding"/>
    <property type="evidence" value="ECO:0007669"/>
    <property type="project" value="UniProtKB-KW"/>
</dbReference>
<evidence type="ECO:0000313" key="5">
    <source>
        <dbReference type="Proteomes" id="UP000019376"/>
    </source>
</evidence>
<keyword evidence="1" id="KW-0479">Metal-binding</keyword>
<dbReference type="InterPro" id="IPR052353">
    <property type="entry name" value="Benzoxazolinone_Detox_Enz"/>
</dbReference>
<feature type="domain" description="2Fe-2S ferredoxin-type" evidence="3">
    <location>
        <begin position="105"/>
        <end position="191"/>
    </location>
</feature>
<dbReference type="AlphaFoldDB" id="S8ANK0"/>
<dbReference type="PhylomeDB" id="S8ANK0"/>
<reference evidence="4 5" key="1">
    <citation type="journal article" date="2013" name="PLoS ONE">
        <title>Genomic and secretomic analyses reveal unique features of the lignocellulolytic enzyme system of Penicillium decumbens.</title>
        <authorList>
            <person name="Liu G."/>
            <person name="Zhang L."/>
            <person name="Wei X."/>
            <person name="Zou G."/>
            <person name="Qin Y."/>
            <person name="Ma L."/>
            <person name="Li J."/>
            <person name="Zheng H."/>
            <person name="Wang S."/>
            <person name="Wang C."/>
            <person name="Xun L."/>
            <person name="Zhao G.-P."/>
            <person name="Zhou Z."/>
            <person name="Qu Y."/>
        </authorList>
    </citation>
    <scope>NUCLEOTIDE SEQUENCE [LARGE SCALE GENOMIC DNA]</scope>
    <source>
        <strain evidence="5">114-2 / CGMCC 5302</strain>
    </source>
</reference>
<dbReference type="PROSITE" id="PS51085">
    <property type="entry name" value="2FE2S_FER_2"/>
    <property type="match status" value="1"/>
</dbReference>
<evidence type="ECO:0000256" key="2">
    <source>
        <dbReference type="ARBA" id="ARBA00023014"/>
    </source>
</evidence>
<sequence>MLDEVKRTGADYRLIYLGRSRETMAYVEEMSQGHPTEVWTSQERGRFDIQSFIKAQNEKVQIYSCGPDRLLNALEDACGENPKVELKVERFQGLSNQAFLPNKDFSVTLGRSGRRLAVAPNQTLLEVLNQHGCGIISTCSKCTCGSCEVPVLGGYPEHRDTVLSQEEKGENKVMMPCVSRCMGQNLVLDLW</sequence>
<evidence type="ECO:0000256" key="1">
    <source>
        <dbReference type="ARBA" id="ARBA00022714"/>
    </source>
</evidence>
<proteinExistence type="predicted"/>
<name>S8ANK0_PENO1</name>
<dbReference type="InterPro" id="IPR036010">
    <property type="entry name" value="2Fe-2S_ferredoxin-like_sf"/>
</dbReference>
<dbReference type="InterPro" id="IPR039261">
    <property type="entry name" value="FNR_nucleotide-bd"/>
</dbReference>
<dbReference type="Gene3D" id="3.10.20.30">
    <property type="match status" value="1"/>
</dbReference>
<dbReference type="HOGENOM" id="CLU_003827_17_1_1"/>
<dbReference type="SUPFAM" id="SSF52343">
    <property type="entry name" value="Ferredoxin reductase-like, C-terminal NADP-linked domain"/>
    <property type="match status" value="1"/>
</dbReference>
<dbReference type="EMBL" id="KB644410">
    <property type="protein sequence ID" value="EPS27468.1"/>
    <property type="molecule type" value="Genomic_DNA"/>
</dbReference>
<dbReference type="OrthoDB" id="4469237at2759"/>
<dbReference type="InterPro" id="IPR012675">
    <property type="entry name" value="Beta-grasp_dom_sf"/>
</dbReference>
<keyword evidence="5" id="KW-1185">Reference proteome</keyword>
<dbReference type="PANTHER" id="PTHR30212">
    <property type="entry name" value="PROTEIN YIIM"/>
    <property type="match status" value="1"/>
</dbReference>
<evidence type="ECO:0000313" key="4">
    <source>
        <dbReference type="EMBL" id="EPS27468.1"/>
    </source>
</evidence>
<keyword evidence="1" id="KW-0408">Iron</keyword>
<keyword evidence="1" id="KW-0001">2Fe-2S</keyword>
<keyword evidence="2" id="KW-0411">Iron-sulfur</keyword>
<dbReference type="Proteomes" id="UP000019376">
    <property type="component" value="Unassembled WGS sequence"/>
</dbReference>
<dbReference type="STRING" id="933388.S8ANK0"/>
<dbReference type="eggNOG" id="ENOG502R05R">
    <property type="taxonomic scope" value="Eukaryota"/>
</dbReference>
<dbReference type="Gene3D" id="3.40.50.80">
    <property type="entry name" value="Nucleotide-binding domain of ferredoxin-NADP reductase (FNR) module"/>
    <property type="match status" value="1"/>
</dbReference>
<evidence type="ECO:0000259" key="3">
    <source>
        <dbReference type="PROSITE" id="PS51085"/>
    </source>
</evidence>
<dbReference type="SUPFAM" id="SSF54292">
    <property type="entry name" value="2Fe-2S ferredoxin-like"/>
    <property type="match status" value="1"/>
</dbReference>